<reference evidence="5 6" key="2">
    <citation type="journal article" date="2017" name="Front. Plant Sci.">
        <title>Gene Classification and Mining of Molecular Markers Useful in Red Clover (Trifolium pratense) Breeding.</title>
        <authorList>
            <person name="Istvanek J."/>
            <person name="Dluhosova J."/>
            <person name="Dluhos P."/>
            <person name="Patkova L."/>
            <person name="Nedelnik J."/>
            <person name="Repkova J."/>
        </authorList>
    </citation>
    <scope>NUCLEOTIDE SEQUENCE [LARGE SCALE GENOMIC DNA]</scope>
    <source>
        <strain evidence="6">cv. Tatra</strain>
        <tissue evidence="5">Young leaves</tissue>
    </source>
</reference>
<dbReference type="STRING" id="57577.A0A2K3P622"/>
<keyword evidence="3" id="KW-0804">Transcription</keyword>
<dbReference type="PANTHER" id="PTHR10126">
    <property type="entry name" value="TATA-BOX BINDING PROTEIN"/>
    <property type="match status" value="1"/>
</dbReference>
<dbReference type="ExpressionAtlas" id="A0A2K3P622">
    <property type="expression patterns" value="baseline"/>
</dbReference>
<dbReference type="InterPro" id="IPR000814">
    <property type="entry name" value="TBP"/>
</dbReference>
<evidence type="ECO:0000256" key="3">
    <source>
        <dbReference type="ARBA" id="ARBA00023163"/>
    </source>
</evidence>
<name>A0A2K3P622_TRIPR</name>
<proteinExistence type="inferred from homology"/>
<dbReference type="GO" id="GO:0003677">
    <property type="term" value="F:DNA binding"/>
    <property type="evidence" value="ECO:0007669"/>
    <property type="project" value="UniProtKB-KW"/>
</dbReference>
<evidence type="ECO:0000256" key="1">
    <source>
        <dbReference type="ARBA" id="ARBA00005560"/>
    </source>
</evidence>
<dbReference type="GO" id="GO:0006352">
    <property type="term" value="P:DNA-templated transcription initiation"/>
    <property type="evidence" value="ECO:0007669"/>
    <property type="project" value="InterPro"/>
</dbReference>
<dbReference type="Pfam" id="PF00352">
    <property type="entry name" value="TBP"/>
    <property type="match status" value="2"/>
</dbReference>
<accession>A0A2K3P622</accession>
<dbReference type="AlphaFoldDB" id="A0A2K3P622"/>
<evidence type="ECO:0000313" key="5">
    <source>
        <dbReference type="EMBL" id="PNY10744.1"/>
    </source>
</evidence>
<comment type="similarity">
    <text evidence="1">Belongs to the TBP family.</text>
</comment>
<reference evidence="5 6" key="1">
    <citation type="journal article" date="2014" name="Am. J. Bot.">
        <title>Genome assembly and annotation for red clover (Trifolium pratense; Fabaceae).</title>
        <authorList>
            <person name="Istvanek J."/>
            <person name="Jaros M."/>
            <person name="Krenek A."/>
            <person name="Repkova J."/>
        </authorList>
    </citation>
    <scope>NUCLEOTIDE SEQUENCE [LARGE SCALE GENOMIC DNA]</scope>
    <source>
        <strain evidence="6">cv. Tatra</strain>
        <tissue evidence="5">Young leaves</tissue>
    </source>
</reference>
<dbReference type="Gene3D" id="3.30.310.10">
    <property type="entry name" value="TATA-Binding Protein"/>
    <property type="match status" value="2"/>
</dbReference>
<keyword evidence="2" id="KW-0238">DNA-binding</keyword>
<keyword evidence="4" id="KW-0732">Signal</keyword>
<protein>
    <submittedName>
        <fullName evidence="5">TATA-box-binding protein</fullName>
    </submittedName>
</protein>
<dbReference type="PRINTS" id="PR00686">
    <property type="entry name" value="TIFACTORIID"/>
</dbReference>
<dbReference type="SUPFAM" id="SSF55945">
    <property type="entry name" value="TATA-box binding protein-like"/>
    <property type="match status" value="2"/>
</dbReference>
<feature type="chain" id="PRO_5014350650" evidence="4">
    <location>
        <begin position="19"/>
        <end position="257"/>
    </location>
</feature>
<dbReference type="InterPro" id="IPR012295">
    <property type="entry name" value="TBP_dom_sf"/>
</dbReference>
<sequence>MLTLAVCSSVGVVSGVRASWNPSDSPYVAYFYYPMKTIASNRNRPASDLPRHPSVSMRIRAPESKAQISSSGVMVCTGGRSDSQSKLAASKDFKIQEIVGSCDVNFPIRLERLANVHANCSSMSKIGDVGLGFNVRKQEGDGVIRYNPESFPWLTYQMKEPKTILYIFESGKVYLKGTKSKDEIYTAFKNIYPVLTEFRKNKQWYGSCSVLVTFQLAVKLFKWKDEIFYVDLVLGYHRQEQGFLAEKVVSSVSLIEL</sequence>
<evidence type="ECO:0000256" key="4">
    <source>
        <dbReference type="SAM" id="SignalP"/>
    </source>
</evidence>
<dbReference type="EMBL" id="ASHM01004043">
    <property type="protein sequence ID" value="PNY10744.1"/>
    <property type="molecule type" value="Genomic_DNA"/>
</dbReference>
<feature type="signal peptide" evidence="4">
    <location>
        <begin position="1"/>
        <end position="18"/>
    </location>
</feature>
<comment type="caution">
    <text evidence="5">The sequence shown here is derived from an EMBL/GenBank/DDBJ whole genome shotgun (WGS) entry which is preliminary data.</text>
</comment>
<dbReference type="Proteomes" id="UP000236291">
    <property type="component" value="Unassembled WGS sequence"/>
</dbReference>
<organism evidence="5 6">
    <name type="scientific">Trifolium pratense</name>
    <name type="common">Red clover</name>
    <dbReference type="NCBI Taxonomy" id="57577"/>
    <lineage>
        <taxon>Eukaryota</taxon>
        <taxon>Viridiplantae</taxon>
        <taxon>Streptophyta</taxon>
        <taxon>Embryophyta</taxon>
        <taxon>Tracheophyta</taxon>
        <taxon>Spermatophyta</taxon>
        <taxon>Magnoliopsida</taxon>
        <taxon>eudicotyledons</taxon>
        <taxon>Gunneridae</taxon>
        <taxon>Pentapetalae</taxon>
        <taxon>rosids</taxon>
        <taxon>fabids</taxon>
        <taxon>Fabales</taxon>
        <taxon>Fabaceae</taxon>
        <taxon>Papilionoideae</taxon>
        <taxon>50 kb inversion clade</taxon>
        <taxon>NPAAA clade</taxon>
        <taxon>Hologalegina</taxon>
        <taxon>IRL clade</taxon>
        <taxon>Trifolieae</taxon>
        <taxon>Trifolium</taxon>
    </lineage>
</organism>
<gene>
    <name evidence="5" type="ORF">L195_g007333</name>
</gene>
<evidence type="ECO:0000256" key="2">
    <source>
        <dbReference type="ARBA" id="ARBA00023125"/>
    </source>
</evidence>
<evidence type="ECO:0000313" key="6">
    <source>
        <dbReference type="Proteomes" id="UP000236291"/>
    </source>
</evidence>